<dbReference type="AlphaFoldDB" id="A0A1Z5SSL0"/>
<reference evidence="1 2" key="1">
    <citation type="submission" date="2017-01" db="EMBL/GenBank/DDBJ databases">
        <title>The recent genome duplication of the halophilic yeast Hortaea werneckii: insights from long-read sequencing.</title>
        <authorList>
            <person name="Sinha S."/>
            <person name="Flibotte S."/>
            <person name="Neira M."/>
            <person name="Lenassi M."/>
            <person name="Gostincar C."/>
            <person name="Stajich J.E."/>
            <person name="Nislow C.E."/>
        </authorList>
    </citation>
    <scope>NUCLEOTIDE SEQUENCE [LARGE SCALE GENOMIC DNA]</scope>
    <source>
        <strain evidence="1 2">EXF-2000</strain>
    </source>
</reference>
<accession>A0A1Z5SSL0</accession>
<evidence type="ECO:0000313" key="1">
    <source>
        <dbReference type="EMBL" id="OTA23823.1"/>
    </source>
</evidence>
<proteinExistence type="predicted"/>
<dbReference type="EMBL" id="MUNK01000274">
    <property type="protein sequence ID" value="OTA23823.1"/>
    <property type="molecule type" value="Genomic_DNA"/>
</dbReference>
<protein>
    <submittedName>
        <fullName evidence="1">Uncharacterized protein</fullName>
    </submittedName>
</protein>
<dbReference type="OrthoDB" id="3903303at2759"/>
<dbReference type="InParanoid" id="A0A1Z5SSL0"/>
<dbReference type="VEuPathDB" id="FungiDB:BTJ68_12188"/>
<name>A0A1Z5SSL0_HORWE</name>
<gene>
    <name evidence="1" type="ORF">BTJ68_12188</name>
</gene>
<dbReference type="CDD" id="cd18773">
    <property type="entry name" value="PDC1_HK_sensor"/>
    <property type="match status" value="1"/>
</dbReference>
<evidence type="ECO:0000313" key="2">
    <source>
        <dbReference type="Proteomes" id="UP000194280"/>
    </source>
</evidence>
<keyword evidence="2" id="KW-1185">Reference proteome</keyword>
<organism evidence="1 2">
    <name type="scientific">Hortaea werneckii EXF-2000</name>
    <dbReference type="NCBI Taxonomy" id="1157616"/>
    <lineage>
        <taxon>Eukaryota</taxon>
        <taxon>Fungi</taxon>
        <taxon>Dikarya</taxon>
        <taxon>Ascomycota</taxon>
        <taxon>Pezizomycotina</taxon>
        <taxon>Dothideomycetes</taxon>
        <taxon>Dothideomycetidae</taxon>
        <taxon>Mycosphaerellales</taxon>
        <taxon>Teratosphaeriaceae</taxon>
        <taxon>Hortaea</taxon>
    </lineage>
</organism>
<comment type="caution">
    <text evidence="1">The sequence shown here is derived from an EMBL/GenBank/DDBJ whole genome shotgun (WGS) entry which is preliminary data.</text>
</comment>
<dbReference type="Proteomes" id="UP000194280">
    <property type="component" value="Unassembled WGS sequence"/>
</dbReference>
<sequence length="280" mass="31832">MCTAVMSLQTHWEIIDVLTELYVLLDTLAAVPPNLLRLPPADTGTHPPDVFNAEVASAAGFSSEAVKVLSALPYLVGSFQIAPSTATMDYCDQDADEGVFEVSREMMYDGNLAPPSAIQLTASEGGYGCIYIYDTENGNMYPWTPMDDGPSADDEDGDIDYFHIQPQSPREALQPLIDKFRGLHYIIVLLDRDTNHQLFEETLNVGVTENFTEDELRRWVGTEYYRYWHISRELKDIYVDCGWEVEYVEQPRFRREEFLERRRRYLSSAERLATGQSEGG</sequence>